<dbReference type="SUPFAM" id="SSF81383">
    <property type="entry name" value="F-box domain"/>
    <property type="match status" value="1"/>
</dbReference>
<dbReference type="InterPro" id="IPR001810">
    <property type="entry name" value="F-box_dom"/>
</dbReference>
<dbReference type="Pfam" id="PF00646">
    <property type="entry name" value="F-box"/>
    <property type="match status" value="1"/>
</dbReference>
<dbReference type="InterPro" id="IPR036047">
    <property type="entry name" value="F-box-like_dom_sf"/>
</dbReference>
<sequence length="346" mass="38407">MTLNDLPDEIIYEIMELVPPSDQAALCGTSQRLHILGVPVLYRVVALSERAPIEAFCATVLSNLPKFAELVRSFEVIAGYRVSSMLDNSPALADTCKALQRIETLALDSFLHNTCWRMQAGTFPHLVSCTLSTVEGGRWASTAHADRIAAFLGRHLALECIWIGNHPNFEVWPAAATRIPMRSLRRLRAPPKFLACIAEARLKEVRMEWSSAFEQVGATFTTLRELAADGVPFTCAVECWAEQVEEIADAVSKHMPQTRTLHMVLQTLQQLRDIMPCLARCLPSLTDLTFLSLVNVMPDHRTLFSSNVQAFQTKALVEVCPTLQACRFNNAAWRKVGGDVGGISRE</sequence>
<evidence type="ECO:0000313" key="3">
    <source>
        <dbReference type="Proteomes" id="UP000623467"/>
    </source>
</evidence>
<accession>A0A8H7D4F1</accession>
<gene>
    <name evidence="2" type="ORF">MSAN_01239700</name>
</gene>
<keyword evidence="3" id="KW-1185">Reference proteome</keyword>
<feature type="domain" description="F-box" evidence="1">
    <location>
        <begin position="1"/>
        <end position="45"/>
    </location>
</feature>
<dbReference type="AlphaFoldDB" id="A0A8H7D4F1"/>
<proteinExistence type="predicted"/>
<reference evidence="2" key="1">
    <citation type="submission" date="2020-05" db="EMBL/GenBank/DDBJ databases">
        <title>Mycena genomes resolve the evolution of fungal bioluminescence.</title>
        <authorList>
            <person name="Tsai I.J."/>
        </authorList>
    </citation>
    <scope>NUCLEOTIDE SEQUENCE</scope>
    <source>
        <strain evidence="2">160909Yilan</strain>
    </source>
</reference>
<dbReference type="OrthoDB" id="3045012at2759"/>
<evidence type="ECO:0000259" key="1">
    <source>
        <dbReference type="PROSITE" id="PS50181"/>
    </source>
</evidence>
<dbReference type="Proteomes" id="UP000623467">
    <property type="component" value="Unassembled WGS sequence"/>
</dbReference>
<evidence type="ECO:0000313" key="2">
    <source>
        <dbReference type="EMBL" id="KAF7358992.1"/>
    </source>
</evidence>
<comment type="caution">
    <text evidence="2">The sequence shown here is derived from an EMBL/GenBank/DDBJ whole genome shotgun (WGS) entry which is preliminary data.</text>
</comment>
<protein>
    <recommendedName>
        <fullName evidence="1">F-box domain-containing protein</fullName>
    </recommendedName>
</protein>
<name>A0A8H7D4F1_9AGAR</name>
<dbReference type="PROSITE" id="PS50181">
    <property type="entry name" value="FBOX"/>
    <property type="match status" value="1"/>
</dbReference>
<organism evidence="2 3">
    <name type="scientific">Mycena sanguinolenta</name>
    <dbReference type="NCBI Taxonomy" id="230812"/>
    <lineage>
        <taxon>Eukaryota</taxon>
        <taxon>Fungi</taxon>
        <taxon>Dikarya</taxon>
        <taxon>Basidiomycota</taxon>
        <taxon>Agaricomycotina</taxon>
        <taxon>Agaricomycetes</taxon>
        <taxon>Agaricomycetidae</taxon>
        <taxon>Agaricales</taxon>
        <taxon>Marasmiineae</taxon>
        <taxon>Mycenaceae</taxon>
        <taxon>Mycena</taxon>
    </lineage>
</organism>
<dbReference type="EMBL" id="JACAZH010000009">
    <property type="protein sequence ID" value="KAF7358992.1"/>
    <property type="molecule type" value="Genomic_DNA"/>
</dbReference>